<dbReference type="OrthoDB" id="5321006at2759"/>
<evidence type="ECO:0000313" key="2">
    <source>
        <dbReference type="Proteomes" id="UP000823399"/>
    </source>
</evidence>
<name>A0A9P7FE53_9AGAM</name>
<keyword evidence="2" id="KW-1185">Reference proteome</keyword>
<dbReference type="AlphaFoldDB" id="A0A9P7FE53"/>
<accession>A0A9P7FE53</accession>
<dbReference type="RefSeq" id="XP_041296431.1">
    <property type="nucleotide sequence ID" value="XM_041436228.1"/>
</dbReference>
<protein>
    <submittedName>
        <fullName evidence="1">Uncharacterized protein</fullName>
    </submittedName>
</protein>
<sequence>MLFRAIQTSQDQPYTRTFIDKPQEDQIYLFVHAKPRSALNLRTTVFDGRPRKSIHYACPTWYTGTRSRKSQIRLHIQLPRHSSMAYTPTLMPLRRQPPPTSVVHYSRGHTIHKSRHHIIMFAFSPLIAYRPPHLHPHPHPPLHLHVRIHLPHRRDRPISLEQPRRR</sequence>
<dbReference type="GeneID" id="64698487"/>
<organism evidence="1 2">
    <name type="scientific">Suillus discolor</name>
    <dbReference type="NCBI Taxonomy" id="1912936"/>
    <lineage>
        <taxon>Eukaryota</taxon>
        <taxon>Fungi</taxon>
        <taxon>Dikarya</taxon>
        <taxon>Basidiomycota</taxon>
        <taxon>Agaricomycotina</taxon>
        <taxon>Agaricomycetes</taxon>
        <taxon>Agaricomycetidae</taxon>
        <taxon>Boletales</taxon>
        <taxon>Suillineae</taxon>
        <taxon>Suillaceae</taxon>
        <taxon>Suillus</taxon>
    </lineage>
</organism>
<reference evidence="1" key="1">
    <citation type="journal article" date="2020" name="New Phytol.">
        <title>Comparative genomics reveals dynamic genome evolution in host specialist ectomycorrhizal fungi.</title>
        <authorList>
            <person name="Lofgren L.A."/>
            <person name="Nguyen N.H."/>
            <person name="Vilgalys R."/>
            <person name="Ruytinx J."/>
            <person name="Liao H.L."/>
            <person name="Branco S."/>
            <person name="Kuo A."/>
            <person name="LaButti K."/>
            <person name="Lipzen A."/>
            <person name="Andreopoulos W."/>
            <person name="Pangilinan J."/>
            <person name="Riley R."/>
            <person name="Hundley H."/>
            <person name="Na H."/>
            <person name="Barry K."/>
            <person name="Grigoriev I.V."/>
            <person name="Stajich J.E."/>
            <person name="Kennedy P.G."/>
        </authorList>
    </citation>
    <scope>NUCLEOTIDE SEQUENCE</scope>
    <source>
        <strain evidence="1">FC423</strain>
    </source>
</reference>
<dbReference type="EMBL" id="JABBWM010000010">
    <property type="protein sequence ID" value="KAG2114318.1"/>
    <property type="molecule type" value="Genomic_DNA"/>
</dbReference>
<gene>
    <name evidence="1" type="ORF">F5147DRAFT_678994</name>
</gene>
<dbReference type="Proteomes" id="UP000823399">
    <property type="component" value="Unassembled WGS sequence"/>
</dbReference>
<comment type="caution">
    <text evidence="1">The sequence shown here is derived from an EMBL/GenBank/DDBJ whole genome shotgun (WGS) entry which is preliminary data.</text>
</comment>
<proteinExistence type="predicted"/>
<evidence type="ECO:0000313" key="1">
    <source>
        <dbReference type="EMBL" id="KAG2114318.1"/>
    </source>
</evidence>